<keyword evidence="2" id="KW-1185">Reference proteome</keyword>
<organism evidence="1 2">
    <name type="scientific">Roseiterribacter gracilis</name>
    <dbReference type="NCBI Taxonomy" id="2812848"/>
    <lineage>
        <taxon>Bacteria</taxon>
        <taxon>Pseudomonadati</taxon>
        <taxon>Pseudomonadota</taxon>
        <taxon>Alphaproteobacteria</taxon>
        <taxon>Rhodospirillales</taxon>
        <taxon>Roseiterribacteraceae</taxon>
        <taxon>Roseiterribacter</taxon>
    </lineage>
</organism>
<dbReference type="AlphaFoldDB" id="A0A8S8XIA0"/>
<reference evidence="1" key="1">
    <citation type="submission" date="2021-02" db="EMBL/GenBank/DDBJ databases">
        <title>Genome sequence of Rhodospirillales sp. strain TMPK1 isolated from soil.</title>
        <authorList>
            <person name="Nakai R."/>
            <person name="Kusada H."/>
            <person name="Tamaki H."/>
        </authorList>
    </citation>
    <scope>NUCLEOTIDE SEQUENCE</scope>
    <source>
        <strain evidence="1">TMPK1</strain>
    </source>
</reference>
<name>A0A8S8XIA0_9PROT</name>
<comment type="caution">
    <text evidence="1">The sequence shown here is derived from an EMBL/GenBank/DDBJ whole genome shotgun (WGS) entry which is preliminary data.</text>
</comment>
<proteinExistence type="predicted"/>
<gene>
    <name evidence="1" type="ORF">TMPK1_40080</name>
</gene>
<dbReference type="RefSeq" id="WP_420245403.1">
    <property type="nucleotide sequence ID" value="NZ_BOPV01000001.1"/>
</dbReference>
<dbReference type="EMBL" id="BOPV01000001">
    <property type="protein sequence ID" value="GIL41771.1"/>
    <property type="molecule type" value="Genomic_DNA"/>
</dbReference>
<evidence type="ECO:0000313" key="2">
    <source>
        <dbReference type="Proteomes" id="UP000681075"/>
    </source>
</evidence>
<accession>A0A8S8XIA0</accession>
<evidence type="ECO:0000313" key="1">
    <source>
        <dbReference type="EMBL" id="GIL41771.1"/>
    </source>
</evidence>
<sequence>MFPAEMHDWATVRRWEEKRPILYTTFGLTAEQAQIFSDLLTNLSKRVGLEVQPVTPDKIADVQIIAANAENDEVRKNLPRIIHVVGDRPLEKLNMLASANTALLKVHSRLRYPGWARSAQGRLEKCTLLLRANSLAATPDLAGFVVARQVYQCLTSFPTSDAVVSIMNTTPPPSLLSPPYAKFSALDSALLRIVYEPGDALFQVPQPELVARLEARLRAEGFRDDGTKP</sequence>
<protein>
    <submittedName>
        <fullName evidence="1">Uncharacterized protein</fullName>
    </submittedName>
</protein>
<dbReference type="Proteomes" id="UP000681075">
    <property type="component" value="Unassembled WGS sequence"/>
</dbReference>